<comment type="caution">
    <text evidence="1">The sequence shown here is derived from an EMBL/GenBank/DDBJ whole genome shotgun (WGS) entry which is preliminary data.</text>
</comment>
<proteinExistence type="predicted"/>
<reference evidence="1 2" key="1">
    <citation type="submission" date="2024-05" db="EMBL/GenBank/DDBJ databases">
        <authorList>
            <person name="Wallberg A."/>
        </authorList>
    </citation>
    <scope>NUCLEOTIDE SEQUENCE [LARGE SCALE GENOMIC DNA]</scope>
</reference>
<evidence type="ECO:0000313" key="2">
    <source>
        <dbReference type="Proteomes" id="UP001497623"/>
    </source>
</evidence>
<feature type="non-terminal residue" evidence="1">
    <location>
        <position position="137"/>
    </location>
</feature>
<feature type="non-terminal residue" evidence="1">
    <location>
        <position position="1"/>
    </location>
</feature>
<gene>
    <name evidence="1" type="ORF">MNOR_LOCUS10641</name>
</gene>
<evidence type="ECO:0000313" key="1">
    <source>
        <dbReference type="EMBL" id="CAL4078411.1"/>
    </source>
</evidence>
<dbReference type="AlphaFoldDB" id="A0AAV2QAM3"/>
<protein>
    <submittedName>
        <fullName evidence="1">Uncharacterized protein</fullName>
    </submittedName>
</protein>
<sequence>LLCTEASNVGSHAGYISMGKQVSEITVKDERLHLHAFKDQQLTKDCFSIKYSDVQTLLSSTSALAFIDLTWPDHPCERLYLRIDKSTHRGKQFINLITGDKGSSYIGCKFCYHGPSENRGEPEEYIMLDERVAPVPT</sequence>
<dbReference type="Proteomes" id="UP001497623">
    <property type="component" value="Unassembled WGS sequence"/>
</dbReference>
<name>A0AAV2QAM3_MEGNR</name>
<keyword evidence="2" id="KW-1185">Reference proteome</keyword>
<dbReference type="EMBL" id="CAXKWB010005434">
    <property type="protein sequence ID" value="CAL4078411.1"/>
    <property type="molecule type" value="Genomic_DNA"/>
</dbReference>
<accession>A0AAV2QAM3</accession>
<organism evidence="1 2">
    <name type="scientific">Meganyctiphanes norvegica</name>
    <name type="common">Northern krill</name>
    <name type="synonym">Thysanopoda norvegica</name>
    <dbReference type="NCBI Taxonomy" id="48144"/>
    <lineage>
        <taxon>Eukaryota</taxon>
        <taxon>Metazoa</taxon>
        <taxon>Ecdysozoa</taxon>
        <taxon>Arthropoda</taxon>
        <taxon>Crustacea</taxon>
        <taxon>Multicrustacea</taxon>
        <taxon>Malacostraca</taxon>
        <taxon>Eumalacostraca</taxon>
        <taxon>Eucarida</taxon>
        <taxon>Euphausiacea</taxon>
        <taxon>Euphausiidae</taxon>
        <taxon>Meganyctiphanes</taxon>
    </lineage>
</organism>